<keyword evidence="2" id="KW-1185">Reference proteome</keyword>
<accession>A0ABP9BTG2</accession>
<gene>
    <name evidence="1" type="ORF">GCM10023231_30200</name>
</gene>
<name>A0ABP9BTG2_9SPHI</name>
<reference evidence="2" key="1">
    <citation type="journal article" date="2019" name="Int. J. Syst. Evol. Microbiol.">
        <title>The Global Catalogue of Microorganisms (GCM) 10K type strain sequencing project: providing services to taxonomists for standard genome sequencing and annotation.</title>
        <authorList>
            <consortium name="The Broad Institute Genomics Platform"/>
            <consortium name="The Broad Institute Genome Sequencing Center for Infectious Disease"/>
            <person name="Wu L."/>
            <person name="Ma J."/>
        </authorList>
    </citation>
    <scope>NUCLEOTIDE SEQUENCE [LARGE SCALE GENOMIC DNA]</scope>
    <source>
        <strain evidence="2">JCM 18200</strain>
    </source>
</reference>
<proteinExistence type="predicted"/>
<organism evidence="1 2">
    <name type="scientific">Olivibacter ginsenosidimutans</name>
    <dbReference type="NCBI Taxonomy" id="1176537"/>
    <lineage>
        <taxon>Bacteria</taxon>
        <taxon>Pseudomonadati</taxon>
        <taxon>Bacteroidota</taxon>
        <taxon>Sphingobacteriia</taxon>
        <taxon>Sphingobacteriales</taxon>
        <taxon>Sphingobacteriaceae</taxon>
        <taxon>Olivibacter</taxon>
    </lineage>
</organism>
<dbReference type="EMBL" id="BAABIQ010000040">
    <property type="protein sequence ID" value="GAA4799371.1"/>
    <property type="molecule type" value="Genomic_DNA"/>
</dbReference>
<evidence type="ECO:0000313" key="2">
    <source>
        <dbReference type="Proteomes" id="UP001501411"/>
    </source>
</evidence>
<sequence>MIRIVEKKIDQLRNNKLPDRVLHVEEQIRHVIPGAILRSQLYRQFPNYVFSLEISQKEEGGVNRTLWMILTISLLTNHYTIYFREWLRFC</sequence>
<comment type="caution">
    <text evidence="1">The sequence shown here is derived from an EMBL/GenBank/DDBJ whole genome shotgun (WGS) entry which is preliminary data.</text>
</comment>
<dbReference type="Proteomes" id="UP001501411">
    <property type="component" value="Unassembled WGS sequence"/>
</dbReference>
<evidence type="ECO:0000313" key="1">
    <source>
        <dbReference type="EMBL" id="GAA4799371.1"/>
    </source>
</evidence>
<protein>
    <submittedName>
        <fullName evidence="1">Uncharacterized protein</fullName>
    </submittedName>
</protein>